<organism evidence="1 2">
    <name type="scientific">Halocaridina rubra</name>
    <name type="common">Hawaiian red shrimp</name>
    <dbReference type="NCBI Taxonomy" id="373956"/>
    <lineage>
        <taxon>Eukaryota</taxon>
        <taxon>Metazoa</taxon>
        <taxon>Ecdysozoa</taxon>
        <taxon>Arthropoda</taxon>
        <taxon>Crustacea</taxon>
        <taxon>Multicrustacea</taxon>
        <taxon>Malacostraca</taxon>
        <taxon>Eumalacostraca</taxon>
        <taxon>Eucarida</taxon>
        <taxon>Decapoda</taxon>
        <taxon>Pleocyemata</taxon>
        <taxon>Caridea</taxon>
        <taxon>Atyoidea</taxon>
        <taxon>Atyidae</taxon>
        <taxon>Halocaridina</taxon>
    </lineage>
</organism>
<proteinExistence type="predicted"/>
<dbReference type="AlphaFoldDB" id="A0AAN8WXA3"/>
<keyword evidence="2" id="KW-1185">Reference proteome</keyword>
<comment type="caution">
    <text evidence="1">The sequence shown here is derived from an EMBL/GenBank/DDBJ whole genome shotgun (WGS) entry which is preliminary data.</text>
</comment>
<protein>
    <submittedName>
        <fullName evidence="1">Uncharacterized protein</fullName>
    </submittedName>
</protein>
<dbReference type="EMBL" id="JAXCGZ010013660">
    <property type="protein sequence ID" value="KAK7072131.1"/>
    <property type="molecule type" value="Genomic_DNA"/>
</dbReference>
<gene>
    <name evidence="1" type="ORF">SK128_028142</name>
</gene>
<accession>A0AAN8WXA3</accession>
<reference evidence="1 2" key="1">
    <citation type="submission" date="2023-11" db="EMBL/GenBank/DDBJ databases">
        <title>Halocaridina rubra genome assembly.</title>
        <authorList>
            <person name="Smith C."/>
        </authorList>
    </citation>
    <scope>NUCLEOTIDE SEQUENCE [LARGE SCALE GENOMIC DNA]</scope>
    <source>
        <strain evidence="1">EP-1</strain>
        <tissue evidence="1">Whole</tissue>
    </source>
</reference>
<evidence type="ECO:0000313" key="1">
    <source>
        <dbReference type="EMBL" id="KAK7072131.1"/>
    </source>
</evidence>
<sequence length="146" mass="16616">MIRLSPMHLLPKRPQAIVKTKRKRALIFDLETQISRVILREQSLDIGSSKRNPTAADDIVDIQIAKHDTGPGLLGKILNRECMASDLQKLITRNFCMRPAWARFDFSPQASRILESPVLNSKFSKRCKLLKQKLQAVTLLASQFSF</sequence>
<evidence type="ECO:0000313" key="2">
    <source>
        <dbReference type="Proteomes" id="UP001381693"/>
    </source>
</evidence>
<name>A0AAN8WXA3_HALRR</name>
<dbReference type="Proteomes" id="UP001381693">
    <property type="component" value="Unassembled WGS sequence"/>
</dbReference>